<sequence>MDSKPFHFAVYTAVCATAFIALTHLGLALQDELSAAVVWLGVPKLVLLTDAATIHTLWVGTLSVHAAVGAVAPILGYTLLTTNISSASRIAPGGAVVALEIKWSEYLKNSLALLAGSIAGLLSAPSALGLVAAAGATAYVLLRTLGVFKSGFELIERPERFDASARQYLADAIAKVDFDVSRESASAELKALNHVLEELIPRAPSGHVERVTLRLGDPFRPTQFLGVAKRGVETLRSEAEKLGYRLYAVRAPLIARLPRGKRGYFSVERVEQAERSTSSAPAIGADLAIEPAAVKRLQTILEESISYGPSQWVDDITRMPMLIQRHVATVIYEAIPNQRPHDLAYGLDVLGQLIDSVQDIHRTNNPFGLDEFDWVYDIPLFVSNQIGCVEHSRMLYARELADFLRARLAKWLSEPELDQMSAAYIRLLAQLLRSFLPSDASGAEYIALVIREIPAFVGTRRVEALALIQRALILVLVDKKLASIGHSKDRRMIVRTISEVLRYSPSFEKSLSAQAETLISALAVPLFLAEGDDAYKAHVSDVLGGLFEDRYSELPFSDLLETIPRISEINERWKWSWWELDQKERGQAHFMSMDLWLTRAAAVALARESWRLKHMDDREIPNEQTLGALLRAVGSEDGWVDLLPDLTAQSVKAMVHPLQELLERRQAIVRNQVAMAPLSPEKLGEFVSQQMNDVKRTLVHHNEWLRDAGVIDVDDRLDETHQAGVNRLLPREWFVSDEALDIPIVVTGTHVGQALVDFEIKRVLETLKAVRKPVAETSSATDMRIWEHVHGAIDRGVRRLLIIGAGISEYDSYAEYARARDHAKDVGAEIRFESVRQTSELGKGVLVLDVANGFRIVRKQPVLVEMPLYREVLPLTLGGAVSDLIEISSEMQQNWTREMTEADAKEALARYANSVLSRTVWSFLIQSADPNATAFFSISEAESDAEAGEIDSAG</sequence>
<evidence type="ECO:0000256" key="1">
    <source>
        <dbReference type="SAM" id="Phobius"/>
    </source>
</evidence>
<reference evidence="2 3" key="1">
    <citation type="submission" date="2023-07" db="EMBL/GenBank/DDBJ databases">
        <title>Sorghum-associated microbial communities from plants grown in Nebraska, USA.</title>
        <authorList>
            <person name="Schachtman D."/>
        </authorList>
    </citation>
    <scope>NUCLEOTIDE SEQUENCE [LARGE SCALE GENOMIC DNA]</scope>
    <source>
        <strain evidence="2 3">BE187</strain>
    </source>
</reference>
<comment type="caution">
    <text evidence="2">The sequence shown here is derived from an EMBL/GenBank/DDBJ whole genome shotgun (WGS) entry which is preliminary data.</text>
</comment>
<dbReference type="Proteomes" id="UP001267878">
    <property type="component" value="Unassembled WGS sequence"/>
</dbReference>
<proteinExistence type="predicted"/>
<feature type="transmembrane region" description="Helical" evidence="1">
    <location>
        <begin position="64"/>
        <end position="80"/>
    </location>
</feature>
<dbReference type="EMBL" id="JAVDVW010000002">
    <property type="protein sequence ID" value="MDR7100456.1"/>
    <property type="molecule type" value="Genomic_DNA"/>
</dbReference>
<feature type="transmembrane region" description="Helical" evidence="1">
    <location>
        <begin position="111"/>
        <end position="142"/>
    </location>
</feature>
<organism evidence="2 3">
    <name type="scientific">Agrilutibacter niabensis</name>
    <dbReference type="NCBI Taxonomy" id="380628"/>
    <lineage>
        <taxon>Bacteria</taxon>
        <taxon>Pseudomonadati</taxon>
        <taxon>Pseudomonadota</taxon>
        <taxon>Gammaproteobacteria</taxon>
        <taxon>Lysobacterales</taxon>
        <taxon>Lysobacteraceae</taxon>
        <taxon>Agrilutibacter</taxon>
    </lineage>
</organism>
<gene>
    <name evidence="2" type="ORF">J2X04_002837</name>
</gene>
<name>A0ABU1VSI7_9GAMM</name>
<keyword evidence="1" id="KW-1133">Transmembrane helix</keyword>
<keyword evidence="1" id="KW-0472">Membrane</keyword>
<protein>
    <submittedName>
        <fullName evidence="2">Uncharacterized protein</fullName>
    </submittedName>
</protein>
<keyword evidence="3" id="KW-1185">Reference proteome</keyword>
<evidence type="ECO:0000313" key="2">
    <source>
        <dbReference type="EMBL" id="MDR7100456.1"/>
    </source>
</evidence>
<accession>A0ABU1VSI7</accession>
<dbReference type="RefSeq" id="WP_310055213.1">
    <property type="nucleotide sequence ID" value="NZ_JAVDVW010000002.1"/>
</dbReference>
<evidence type="ECO:0000313" key="3">
    <source>
        <dbReference type="Proteomes" id="UP001267878"/>
    </source>
</evidence>
<feature type="transmembrane region" description="Helical" evidence="1">
    <location>
        <begin position="6"/>
        <end position="29"/>
    </location>
</feature>
<keyword evidence="1" id="KW-0812">Transmembrane</keyword>